<gene>
    <name evidence="1" type="ORF">SAMN05216222_2784</name>
</gene>
<dbReference type="PROSITE" id="PS51257">
    <property type="entry name" value="PROKAR_LIPOPROTEIN"/>
    <property type="match status" value="1"/>
</dbReference>
<organism evidence="1 2">
    <name type="scientific">Pseudomonas prosekii</name>
    <dbReference type="NCBI Taxonomy" id="1148509"/>
    <lineage>
        <taxon>Bacteria</taxon>
        <taxon>Pseudomonadati</taxon>
        <taxon>Pseudomonadota</taxon>
        <taxon>Gammaproteobacteria</taxon>
        <taxon>Pseudomonadales</taxon>
        <taxon>Pseudomonadaceae</taxon>
        <taxon>Pseudomonas</taxon>
    </lineage>
</organism>
<accession>A0A1H1WLZ9</accession>
<dbReference type="AlphaFoldDB" id="A0A1H1WLZ9"/>
<dbReference type="InterPro" id="IPR021733">
    <property type="entry name" value="DUF3304"/>
</dbReference>
<reference evidence="1 2" key="1">
    <citation type="submission" date="2016-10" db="EMBL/GenBank/DDBJ databases">
        <authorList>
            <person name="de Groot N.N."/>
        </authorList>
    </citation>
    <scope>NUCLEOTIDE SEQUENCE [LARGE SCALE GENOMIC DNA]</scope>
    <source>
        <strain evidence="1 2">LMG 26867</strain>
    </source>
</reference>
<evidence type="ECO:0000313" key="2">
    <source>
        <dbReference type="Proteomes" id="UP000198481"/>
    </source>
</evidence>
<dbReference type="EMBL" id="LT629762">
    <property type="protein sequence ID" value="SDS98095.1"/>
    <property type="molecule type" value="Genomic_DNA"/>
</dbReference>
<evidence type="ECO:0008006" key="3">
    <source>
        <dbReference type="Google" id="ProtNLM"/>
    </source>
</evidence>
<protein>
    <recommendedName>
        <fullName evidence="3">DUF3304 domain-containing protein</fullName>
    </recommendedName>
</protein>
<dbReference type="Proteomes" id="UP000198481">
    <property type="component" value="Chromosome I"/>
</dbReference>
<evidence type="ECO:0000313" key="1">
    <source>
        <dbReference type="EMBL" id="SDS98095.1"/>
    </source>
</evidence>
<dbReference type="Pfam" id="PF11745">
    <property type="entry name" value="DUF3304"/>
    <property type="match status" value="1"/>
</dbReference>
<sequence>MFGTLIRSVAHMRSISSIGFLVLCLLVLSSCSSNKSRMLSTSVTGYNHTSAAINRFTVNGAVGPNLGPRIGGGSEVCCGMIPPVWKPGLRAIVEWEKDPKSNFPEKWPPLGTDEFRAKLKKHAANYSHHVANVEIPKYDVAGSLKVHFLPCDQVRVSADNIKFGEPDYPYNYPMNMEEPKVCTSL</sequence>
<proteinExistence type="predicted"/>
<dbReference type="STRING" id="1148509.SAMN05216222_2784"/>
<name>A0A1H1WLZ9_9PSED</name>